<keyword evidence="2" id="KW-1003">Cell membrane</keyword>
<dbReference type="InterPro" id="IPR017896">
    <property type="entry name" value="4Fe4S_Fe-S-bd"/>
</dbReference>
<evidence type="ECO:0000256" key="7">
    <source>
        <dbReference type="ARBA" id="ARBA00023014"/>
    </source>
</evidence>
<keyword evidence="11" id="KW-1185">Reference proteome</keyword>
<keyword evidence="6" id="KW-0408">Iron</keyword>
<dbReference type="InterPro" id="IPR012832">
    <property type="entry name" value="RDH"/>
</dbReference>
<keyword evidence="4" id="KW-0479">Metal-binding</keyword>
<evidence type="ECO:0000256" key="2">
    <source>
        <dbReference type="ARBA" id="ARBA00022475"/>
    </source>
</evidence>
<evidence type="ECO:0000256" key="3">
    <source>
        <dbReference type="ARBA" id="ARBA00022485"/>
    </source>
</evidence>
<dbReference type="EMBL" id="JQAN02000010">
    <property type="protein sequence ID" value="PPD58090.1"/>
    <property type="molecule type" value="Genomic_DNA"/>
</dbReference>
<evidence type="ECO:0000256" key="8">
    <source>
        <dbReference type="ARBA" id="ARBA00023136"/>
    </source>
</evidence>
<sequence>MSLFHSTVSRRQFMKGLGLAGAGLGAAALTAPVFHDVDELTSSAGSLEKHPWYVKERELLDPTIDVDWNIMKRYDRAWQGQMGHVQSVYYGTDRVNKASANSGALSAQLLKGNTPGFGHKWEVLRNALGQSNTWSAGFTGPEGASLGATPDTMGVPKWQGSPEENSKLLMAATRLFGVGEIGFAQLDDTLRNKLVVSYTTDGVSASKYNDLTVPYPPPDTERFKYVYEDVSKAYYTKNKGVIPTAERWVIFLSGPEPRETDRTAVSRMSKSNLVSNSGIRNMAYFSTHKFLNGLGYSGIGLTGHQSDMFNTGTIAVLTGKAECGRHSNWPISIAYGPRAFDMTQTIDLPVAPSKPIDAGIWRFCQTCGICADVCPSNSIPKKGTEPSFDKPNIEGKPDTQHSTGAKLIWFNGASCRLWVTETYPGTGCSLCAANCTFSTGSAAVVHSVLKGTIANVGVFNGFLANMGRTFGYGNYKDPEEWWDQSLPMLGIDTTTTALHGGYRK</sequence>
<dbReference type="RefSeq" id="WP_102331098.1">
    <property type="nucleotide sequence ID" value="NZ_CP058566.2"/>
</dbReference>
<evidence type="ECO:0000256" key="1">
    <source>
        <dbReference type="ARBA" id="ARBA00004236"/>
    </source>
</evidence>
<dbReference type="GO" id="GO:0046872">
    <property type="term" value="F:metal ion binding"/>
    <property type="evidence" value="ECO:0007669"/>
    <property type="project" value="UniProtKB-KW"/>
</dbReference>
<comment type="cofactor">
    <cofactor evidence="9">
        <name>corrinoid</name>
        <dbReference type="ChEBI" id="CHEBI:33913"/>
    </cofactor>
</comment>
<keyword evidence="8" id="KW-0472">Membrane</keyword>
<gene>
    <name evidence="10" type="ORF">JP09_005910</name>
</gene>
<dbReference type="GO" id="GO:0005886">
    <property type="term" value="C:plasma membrane"/>
    <property type="evidence" value="ECO:0007669"/>
    <property type="project" value="UniProtKB-SubCell"/>
</dbReference>
<accession>A0A2P5P728</accession>
<dbReference type="AlphaFoldDB" id="A0A2P5P728"/>
<dbReference type="PROSITE" id="PS00198">
    <property type="entry name" value="4FE4S_FER_1"/>
    <property type="match status" value="1"/>
</dbReference>
<dbReference type="GO" id="GO:0051539">
    <property type="term" value="F:4 iron, 4 sulfur cluster binding"/>
    <property type="evidence" value="ECO:0007669"/>
    <property type="project" value="UniProtKB-KW"/>
</dbReference>
<reference evidence="10 11" key="1">
    <citation type="journal article" date="2017" name="ISME J.">
        <title>Grape pomace compost harbors organohalide-respiring Dehalogenimonas species with novel reductive dehalogenase genes.</title>
        <authorList>
            <person name="Yang Y."/>
            <person name="Higgins S.A."/>
            <person name="Yan J."/>
            <person name="Simsir B."/>
            <person name="Chourey K."/>
            <person name="Iyer R."/>
            <person name="Hettich R.L."/>
            <person name="Baldwin B."/>
            <person name="Ogles D.M."/>
            <person name="Loffler F.E."/>
        </authorList>
    </citation>
    <scope>NUCLEOTIDE SEQUENCE [LARGE SCALE GENOMIC DNA]</scope>
    <source>
        <strain evidence="10 11">GP</strain>
    </source>
</reference>
<evidence type="ECO:0000256" key="6">
    <source>
        <dbReference type="ARBA" id="ARBA00023004"/>
    </source>
</evidence>
<dbReference type="NCBIfam" id="TIGR01409">
    <property type="entry name" value="TAT_signal_seq"/>
    <property type="match status" value="1"/>
</dbReference>
<organism evidence="10 11">
    <name type="scientific">Dehalogenimonas etheniformans</name>
    <dbReference type="NCBI Taxonomy" id="1536648"/>
    <lineage>
        <taxon>Bacteria</taxon>
        <taxon>Bacillati</taxon>
        <taxon>Chloroflexota</taxon>
        <taxon>Dehalococcoidia</taxon>
        <taxon>Dehalococcoidales</taxon>
        <taxon>Dehalococcoidaceae</taxon>
        <taxon>Dehalogenimonas</taxon>
    </lineage>
</organism>
<keyword evidence="7" id="KW-0411">Iron-sulfur</keyword>
<evidence type="ECO:0000313" key="11">
    <source>
        <dbReference type="Proteomes" id="UP000235653"/>
    </source>
</evidence>
<dbReference type="Pfam" id="PF13486">
    <property type="entry name" value="Dehalogenase"/>
    <property type="match status" value="1"/>
</dbReference>
<dbReference type="InterPro" id="IPR028894">
    <property type="entry name" value="RDH_dom"/>
</dbReference>
<evidence type="ECO:0000256" key="4">
    <source>
        <dbReference type="ARBA" id="ARBA00022723"/>
    </source>
</evidence>
<protein>
    <submittedName>
        <fullName evidence="10">Reductive dehalogenase</fullName>
    </submittedName>
</protein>
<dbReference type="PROSITE" id="PS51318">
    <property type="entry name" value="TAT"/>
    <property type="match status" value="1"/>
</dbReference>
<dbReference type="OrthoDB" id="166919at2"/>
<keyword evidence="3" id="KW-0004">4Fe-4S</keyword>
<dbReference type="InterPro" id="IPR006311">
    <property type="entry name" value="TAT_signal"/>
</dbReference>
<dbReference type="Proteomes" id="UP000235653">
    <property type="component" value="Unassembled WGS sequence"/>
</dbReference>
<proteinExistence type="predicted"/>
<keyword evidence="5" id="KW-0732">Signal</keyword>
<dbReference type="PROSITE" id="PS51379">
    <property type="entry name" value="4FE4S_FER_2"/>
    <property type="match status" value="1"/>
</dbReference>
<dbReference type="InterPro" id="IPR017900">
    <property type="entry name" value="4Fe4S_Fe_S_CS"/>
</dbReference>
<comment type="caution">
    <text evidence="10">The sequence shown here is derived from an EMBL/GenBank/DDBJ whole genome shotgun (WGS) entry which is preliminary data.</text>
</comment>
<dbReference type="InterPro" id="IPR019546">
    <property type="entry name" value="TAT_signal_bac_arc"/>
</dbReference>
<dbReference type="NCBIfam" id="TIGR02486">
    <property type="entry name" value="RDH"/>
    <property type="match status" value="1"/>
</dbReference>
<name>A0A2P5P728_9CHLR</name>
<evidence type="ECO:0000256" key="9">
    <source>
        <dbReference type="ARBA" id="ARBA00029374"/>
    </source>
</evidence>
<evidence type="ECO:0000313" key="10">
    <source>
        <dbReference type="EMBL" id="PPD58090.1"/>
    </source>
</evidence>
<comment type="subcellular location">
    <subcellularLocation>
        <location evidence="1">Cell membrane</location>
    </subcellularLocation>
</comment>
<evidence type="ECO:0000256" key="5">
    <source>
        <dbReference type="ARBA" id="ARBA00022729"/>
    </source>
</evidence>